<evidence type="ECO:0000256" key="3">
    <source>
        <dbReference type="ARBA" id="ARBA00022670"/>
    </source>
</evidence>
<keyword evidence="6" id="KW-0482">Metalloprotease</keyword>
<keyword evidence="3" id="KW-0645">Protease</keyword>
<dbReference type="RefSeq" id="WP_154307786.1">
    <property type="nucleotide sequence ID" value="NZ_WKKI01000018.1"/>
</dbReference>
<dbReference type="PANTHER" id="PTHR11705:SF143">
    <property type="entry name" value="SLL0236 PROTEIN"/>
    <property type="match status" value="1"/>
</dbReference>
<dbReference type="GO" id="GO:0008270">
    <property type="term" value="F:zinc ion binding"/>
    <property type="evidence" value="ECO:0007669"/>
    <property type="project" value="InterPro"/>
</dbReference>
<evidence type="ECO:0000256" key="1">
    <source>
        <dbReference type="ARBA" id="ARBA00001947"/>
    </source>
</evidence>
<protein>
    <submittedName>
        <fullName evidence="9">Peptidase M14</fullName>
    </submittedName>
</protein>
<dbReference type="OrthoDB" id="9802862at2"/>
<evidence type="ECO:0000313" key="10">
    <source>
        <dbReference type="Proteomes" id="UP000448867"/>
    </source>
</evidence>
<keyword evidence="4" id="KW-0378">Hydrolase</keyword>
<proteinExistence type="inferred from homology"/>
<evidence type="ECO:0000313" key="9">
    <source>
        <dbReference type="EMBL" id="MRX72625.1"/>
    </source>
</evidence>
<comment type="similarity">
    <text evidence="2 7">Belongs to the peptidase M14 family.</text>
</comment>
<evidence type="ECO:0000256" key="4">
    <source>
        <dbReference type="ARBA" id="ARBA00022801"/>
    </source>
</evidence>
<dbReference type="PANTHER" id="PTHR11705">
    <property type="entry name" value="PROTEASE FAMILY M14 CARBOXYPEPTIDASE A,B"/>
    <property type="match status" value="1"/>
</dbReference>
<dbReference type="GO" id="GO:0004181">
    <property type="term" value="F:metallocarboxypeptidase activity"/>
    <property type="evidence" value="ECO:0007669"/>
    <property type="project" value="InterPro"/>
</dbReference>
<feature type="domain" description="Peptidase M14" evidence="8">
    <location>
        <begin position="84"/>
        <end position="371"/>
    </location>
</feature>
<dbReference type="Gene3D" id="3.40.630.10">
    <property type="entry name" value="Zn peptidases"/>
    <property type="match status" value="1"/>
</dbReference>
<dbReference type="CDD" id="cd06229">
    <property type="entry name" value="M14_Endopeptidase_I"/>
    <property type="match status" value="1"/>
</dbReference>
<keyword evidence="10" id="KW-1185">Reference proteome</keyword>
<sequence>MKCFIQQDITVSKLASLLKIPRQLLEDCNEGLSKEIYLRGTNAALPALSVSNSADCGLRDELSVYIKLHNIPAYLPAPIIHLKETYSSTDCYSDIQLLSNSFPFVRKSVIGQSVLGQPIIELSLGRGPKKVHLNGSFHANEWITSCVTMSWLFEYVTALLEDSHYRGYKARDLYNETTLSVVPMVNPDGVDLVLENLPKEGSLYEKVKKINGDREDFSQWKANIRGVDLNNQYPANWEIEKIRKIPQSPAPRDYPGDRPLTEPEAQCMAQLVKDRNFDRVVAFHTQGEEIYWGYLGREPQEAEMIVNEYAALSGYLPVRDIDSHAGFRDWFINERKLPGYTVELGIGSNPLPIGQFTEIADKSRGIFWASLYM</sequence>
<dbReference type="SMART" id="SM00631">
    <property type="entry name" value="Zn_pept"/>
    <property type="match status" value="1"/>
</dbReference>
<dbReference type="SUPFAM" id="SSF53187">
    <property type="entry name" value="Zn-dependent exopeptidases"/>
    <property type="match status" value="1"/>
</dbReference>
<dbReference type="InterPro" id="IPR000834">
    <property type="entry name" value="Peptidase_M14"/>
</dbReference>
<dbReference type="InterPro" id="IPR034274">
    <property type="entry name" value="ENP1_M14_CPD"/>
</dbReference>
<evidence type="ECO:0000256" key="5">
    <source>
        <dbReference type="ARBA" id="ARBA00022833"/>
    </source>
</evidence>
<dbReference type="GO" id="GO:0005615">
    <property type="term" value="C:extracellular space"/>
    <property type="evidence" value="ECO:0007669"/>
    <property type="project" value="TreeGrafter"/>
</dbReference>
<dbReference type="Proteomes" id="UP000448867">
    <property type="component" value="Unassembled WGS sequence"/>
</dbReference>
<evidence type="ECO:0000256" key="7">
    <source>
        <dbReference type="PROSITE-ProRule" id="PRU01379"/>
    </source>
</evidence>
<dbReference type="PROSITE" id="PS52035">
    <property type="entry name" value="PEPTIDASE_M14"/>
    <property type="match status" value="1"/>
</dbReference>
<comment type="caution">
    <text evidence="9">The sequence shown here is derived from an EMBL/GenBank/DDBJ whole genome shotgun (WGS) entry which is preliminary data.</text>
</comment>
<reference evidence="9 10" key="1">
    <citation type="submission" date="2019-11" db="EMBL/GenBank/DDBJ databases">
        <title>Bacillus lacus genome.</title>
        <authorList>
            <person name="Allen C.J."/>
            <person name="Newman J.D."/>
        </authorList>
    </citation>
    <scope>NUCLEOTIDE SEQUENCE [LARGE SCALE GENOMIC DNA]</scope>
    <source>
        <strain evidence="9 10">KCTC 33946</strain>
    </source>
</reference>
<dbReference type="EMBL" id="WKKI01000018">
    <property type="protein sequence ID" value="MRX72625.1"/>
    <property type="molecule type" value="Genomic_DNA"/>
</dbReference>
<gene>
    <name evidence="9" type="ORF">GJU40_10750</name>
</gene>
<comment type="cofactor">
    <cofactor evidence="1">
        <name>Zn(2+)</name>
        <dbReference type="ChEBI" id="CHEBI:29105"/>
    </cofactor>
</comment>
<evidence type="ECO:0000259" key="8">
    <source>
        <dbReference type="PROSITE" id="PS52035"/>
    </source>
</evidence>
<dbReference type="Pfam" id="PF00246">
    <property type="entry name" value="Peptidase_M14"/>
    <property type="match status" value="1"/>
</dbReference>
<dbReference type="GO" id="GO:0006508">
    <property type="term" value="P:proteolysis"/>
    <property type="evidence" value="ECO:0007669"/>
    <property type="project" value="UniProtKB-KW"/>
</dbReference>
<name>A0A7X2IZM7_9BACI</name>
<accession>A0A7X2IZM7</accession>
<keyword evidence="5" id="KW-0862">Zinc</keyword>
<dbReference type="AlphaFoldDB" id="A0A7X2IZM7"/>
<organism evidence="9 10">
    <name type="scientific">Metabacillus lacus</name>
    <dbReference type="NCBI Taxonomy" id="1983721"/>
    <lineage>
        <taxon>Bacteria</taxon>
        <taxon>Bacillati</taxon>
        <taxon>Bacillota</taxon>
        <taxon>Bacilli</taxon>
        <taxon>Bacillales</taxon>
        <taxon>Bacillaceae</taxon>
        <taxon>Metabacillus</taxon>
    </lineage>
</organism>
<evidence type="ECO:0000256" key="6">
    <source>
        <dbReference type="ARBA" id="ARBA00023049"/>
    </source>
</evidence>
<feature type="active site" description="Proton donor/acceptor" evidence="7">
    <location>
        <position position="343"/>
    </location>
</feature>
<evidence type="ECO:0000256" key="2">
    <source>
        <dbReference type="ARBA" id="ARBA00005988"/>
    </source>
</evidence>